<keyword evidence="10" id="KW-1185">Reference proteome</keyword>
<dbReference type="PANTHER" id="PTHR47958">
    <property type="entry name" value="ATP-DEPENDENT RNA HELICASE DBP3"/>
    <property type="match status" value="1"/>
</dbReference>
<evidence type="ECO:0000256" key="5">
    <source>
        <dbReference type="ARBA" id="ARBA00022840"/>
    </source>
</evidence>
<sequence>AYLLPALARLRERARPSTDSLPALPRVLVLAPTRELTQQIATETARLSIAIGHRFVPCFGGVWKGAQLRQLEKGCDILLSTPGRAKDFMVGVKEKGAAPAVSVKEVAYLVLDEADAMLSMGFMPQIKDIVRRCKKTGLPAQAFGAGGSEAGSRRQTLFFTATWPRRVRAAAKELTADGAAQLRIGQGVGSDKLTANKNVRQIVQVVERRDKLQRLINVLTSELSDGDTCIVFCSTRGRVDFVVDSLRREKVVDRCEGIHSSKEQWERDKILERFRGHTAAANKRAVLVATDVAARGIDIPGVALVVVYDLNGWNGELNIDSYVHRIGRTGRAGKMGRAYTFVDHKDRGLPDLVRLLKDAEQRVPIPLQEVEVGERLPVKARAAVAEGEEEAEESLPKARLRDRGRLASLAGPAGARGKRRGAAPEGKPRRAKTAMK</sequence>
<organism evidence="9 10">
    <name type="scientific">Prorocentrum cordatum</name>
    <dbReference type="NCBI Taxonomy" id="2364126"/>
    <lineage>
        <taxon>Eukaryota</taxon>
        <taxon>Sar</taxon>
        <taxon>Alveolata</taxon>
        <taxon>Dinophyceae</taxon>
        <taxon>Prorocentrales</taxon>
        <taxon>Prorocentraceae</taxon>
        <taxon>Prorocentrum</taxon>
    </lineage>
</organism>
<dbReference type="InterPro" id="IPR011545">
    <property type="entry name" value="DEAD/DEAH_box_helicase_dom"/>
</dbReference>
<evidence type="ECO:0000256" key="3">
    <source>
        <dbReference type="ARBA" id="ARBA00022801"/>
    </source>
</evidence>
<dbReference type="SMART" id="SM00487">
    <property type="entry name" value="DEXDc"/>
    <property type="match status" value="1"/>
</dbReference>
<dbReference type="EMBL" id="CAUYUJ010015609">
    <property type="protein sequence ID" value="CAK0856148.1"/>
    <property type="molecule type" value="Genomic_DNA"/>
</dbReference>
<evidence type="ECO:0000313" key="10">
    <source>
        <dbReference type="Proteomes" id="UP001189429"/>
    </source>
</evidence>
<evidence type="ECO:0000259" key="7">
    <source>
        <dbReference type="PROSITE" id="PS51192"/>
    </source>
</evidence>
<gene>
    <name evidence="9" type="ORF">PCOR1329_LOCUS46608</name>
</gene>
<dbReference type="CDD" id="cd18787">
    <property type="entry name" value="SF2_C_DEAD"/>
    <property type="match status" value="1"/>
</dbReference>
<dbReference type="InterPro" id="IPR044742">
    <property type="entry name" value="DEAD/DEAH_RhlB"/>
</dbReference>
<reference evidence="9" key="1">
    <citation type="submission" date="2023-10" db="EMBL/GenBank/DDBJ databases">
        <authorList>
            <person name="Chen Y."/>
            <person name="Shah S."/>
            <person name="Dougan E. K."/>
            <person name="Thang M."/>
            <person name="Chan C."/>
        </authorList>
    </citation>
    <scope>NUCLEOTIDE SEQUENCE [LARGE SCALE GENOMIC DNA]</scope>
</reference>
<feature type="region of interest" description="Disordered" evidence="6">
    <location>
        <begin position="384"/>
        <end position="436"/>
    </location>
</feature>
<dbReference type="InterPro" id="IPR027417">
    <property type="entry name" value="P-loop_NTPase"/>
</dbReference>
<feature type="non-terminal residue" evidence="9">
    <location>
        <position position="1"/>
    </location>
</feature>
<feature type="compositionally biased region" description="Basic and acidic residues" evidence="6">
    <location>
        <begin position="394"/>
        <end position="405"/>
    </location>
</feature>
<dbReference type="EC" id="3.6.4.13" evidence="1"/>
<keyword evidence="3" id="KW-0378">Hydrolase</keyword>
<dbReference type="PROSITE" id="PS51192">
    <property type="entry name" value="HELICASE_ATP_BIND_1"/>
    <property type="match status" value="1"/>
</dbReference>
<dbReference type="SUPFAM" id="SSF52540">
    <property type="entry name" value="P-loop containing nucleoside triphosphate hydrolases"/>
    <property type="match status" value="1"/>
</dbReference>
<accession>A0ABN9UA23</accession>
<feature type="domain" description="Helicase ATP-binding" evidence="7">
    <location>
        <begin position="1"/>
        <end position="181"/>
    </location>
</feature>
<protein>
    <recommendedName>
        <fullName evidence="1">RNA helicase</fullName>
        <ecNumber evidence="1">3.6.4.13</ecNumber>
    </recommendedName>
</protein>
<dbReference type="CDD" id="cd00268">
    <property type="entry name" value="DEADc"/>
    <property type="match status" value="1"/>
</dbReference>
<name>A0ABN9UA23_9DINO</name>
<dbReference type="Pfam" id="PF00271">
    <property type="entry name" value="Helicase_C"/>
    <property type="match status" value="1"/>
</dbReference>
<dbReference type="Gene3D" id="3.40.50.300">
    <property type="entry name" value="P-loop containing nucleotide triphosphate hydrolases"/>
    <property type="match status" value="2"/>
</dbReference>
<dbReference type="Pfam" id="PF00270">
    <property type="entry name" value="DEAD"/>
    <property type="match status" value="1"/>
</dbReference>
<feature type="domain" description="Helicase C-terminal" evidence="8">
    <location>
        <begin position="211"/>
        <end position="371"/>
    </location>
</feature>
<evidence type="ECO:0000256" key="1">
    <source>
        <dbReference type="ARBA" id="ARBA00012552"/>
    </source>
</evidence>
<comment type="caution">
    <text evidence="9">The sequence shown here is derived from an EMBL/GenBank/DDBJ whole genome shotgun (WGS) entry which is preliminary data.</text>
</comment>
<evidence type="ECO:0000256" key="4">
    <source>
        <dbReference type="ARBA" id="ARBA00022806"/>
    </source>
</evidence>
<evidence type="ECO:0000256" key="6">
    <source>
        <dbReference type="SAM" id="MobiDB-lite"/>
    </source>
</evidence>
<keyword evidence="2" id="KW-0547">Nucleotide-binding</keyword>
<keyword evidence="4" id="KW-0347">Helicase</keyword>
<dbReference type="Proteomes" id="UP001189429">
    <property type="component" value="Unassembled WGS sequence"/>
</dbReference>
<evidence type="ECO:0000259" key="8">
    <source>
        <dbReference type="PROSITE" id="PS51194"/>
    </source>
</evidence>
<dbReference type="InterPro" id="IPR001650">
    <property type="entry name" value="Helicase_C-like"/>
</dbReference>
<dbReference type="SMART" id="SM00490">
    <property type="entry name" value="HELICc"/>
    <property type="match status" value="1"/>
</dbReference>
<evidence type="ECO:0000256" key="2">
    <source>
        <dbReference type="ARBA" id="ARBA00022741"/>
    </source>
</evidence>
<proteinExistence type="predicted"/>
<dbReference type="InterPro" id="IPR014001">
    <property type="entry name" value="Helicase_ATP-bd"/>
</dbReference>
<evidence type="ECO:0000313" key="9">
    <source>
        <dbReference type="EMBL" id="CAK0856148.1"/>
    </source>
</evidence>
<keyword evidence="5" id="KW-0067">ATP-binding</keyword>
<dbReference type="PROSITE" id="PS51194">
    <property type="entry name" value="HELICASE_CTER"/>
    <property type="match status" value="1"/>
</dbReference>